<dbReference type="EMBL" id="BMOO01000002">
    <property type="protein sequence ID" value="GGM60759.1"/>
    <property type="molecule type" value="Genomic_DNA"/>
</dbReference>
<organism evidence="2 4">
    <name type="scientific">Halarchaeum rubridurum</name>
    <dbReference type="NCBI Taxonomy" id="489911"/>
    <lineage>
        <taxon>Archaea</taxon>
        <taxon>Methanobacteriati</taxon>
        <taxon>Methanobacteriota</taxon>
        <taxon>Stenosarchaea group</taxon>
        <taxon>Halobacteria</taxon>
        <taxon>Halobacteriales</taxon>
        <taxon>Halobacteriaceae</taxon>
    </lineage>
</organism>
<dbReference type="AlphaFoldDB" id="A0A830FM65"/>
<dbReference type="Proteomes" id="UP000614609">
    <property type="component" value="Unassembled WGS sequence"/>
</dbReference>
<accession>A0A830FM65</accession>
<dbReference type="RefSeq" id="WP_188870234.1">
    <property type="nucleotide sequence ID" value="NZ_BMOO01000002.1"/>
</dbReference>
<reference evidence="2" key="1">
    <citation type="journal article" date="2014" name="Int. J. Syst. Evol. Microbiol.">
        <title>Complete genome sequence of Corynebacterium casei LMG S-19264T (=DSM 44701T), isolated from a smear-ripened cheese.</title>
        <authorList>
            <consortium name="US DOE Joint Genome Institute (JGI-PGF)"/>
            <person name="Walter F."/>
            <person name="Albersmeier A."/>
            <person name="Kalinowski J."/>
            <person name="Ruckert C."/>
        </authorList>
    </citation>
    <scope>NUCLEOTIDE SEQUENCE</scope>
    <source>
        <strain evidence="2">JCM 16108</strain>
    </source>
</reference>
<dbReference type="OrthoDB" id="239338at2157"/>
<gene>
    <name evidence="2" type="ORF">GCM10009017_08630</name>
    <name evidence="3" type="ORF">J2752_001318</name>
</gene>
<feature type="compositionally biased region" description="Low complexity" evidence="1">
    <location>
        <begin position="345"/>
        <end position="363"/>
    </location>
</feature>
<feature type="region of interest" description="Disordered" evidence="1">
    <location>
        <begin position="315"/>
        <end position="363"/>
    </location>
</feature>
<keyword evidence="4" id="KW-1185">Reference proteome</keyword>
<reference evidence="2" key="2">
    <citation type="submission" date="2020-09" db="EMBL/GenBank/DDBJ databases">
        <authorList>
            <person name="Sun Q."/>
            <person name="Ohkuma M."/>
        </authorList>
    </citation>
    <scope>NUCLEOTIDE SEQUENCE</scope>
    <source>
        <strain evidence="2">JCM 16108</strain>
    </source>
</reference>
<evidence type="ECO:0000313" key="4">
    <source>
        <dbReference type="Proteomes" id="UP000614609"/>
    </source>
</evidence>
<dbReference type="EMBL" id="JAGGKO010000002">
    <property type="protein sequence ID" value="MBP1954406.1"/>
    <property type="molecule type" value="Genomic_DNA"/>
</dbReference>
<dbReference type="Proteomes" id="UP000765891">
    <property type="component" value="Unassembled WGS sequence"/>
</dbReference>
<sequence>MRAPELRRGLGAFVAVLLAAVVVTAGAGVASDALGGRDTTQPDAPAYDTSDLLPTPVDDGGAVPVADAGTQKTVIVDAAHGNAVGRADMQPLVNALVEGGHEVRFYTGGGSSSLISASGTSALNETLDDADAFVVADPAAAYSSSEADAVSAFADDGGRVLLLGDTPTTATSTSSLLGLSTSATTAGSGQPNAVAARHGLSFNADYLYDMTENANNFQYVYGSPSGESGLAAGVDRTVFDAAVAVTHGDAATAAISAENVSRESTRTTGTYAVAVRSGNVAAIGDTWFLSPDGATVADNEVLVGNVADFLVSGTKTGSMGGSGGPTVRPGALTTRGTGALGGSSGASDASGASNATNTTNASA</sequence>
<proteinExistence type="predicted"/>
<reference evidence="3" key="3">
    <citation type="submission" date="2021-03" db="EMBL/GenBank/DDBJ databases">
        <title>Genomic Encyclopedia of Type Strains, Phase IV (KMG-IV): sequencing the most valuable type-strain genomes for metagenomic binning, comparative biology and taxonomic classification.</title>
        <authorList>
            <person name="Goeker M."/>
        </authorList>
    </citation>
    <scope>NUCLEOTIDE SEQUENCE</scope>
    <source>
        <strain evidence="3">DSM 22443</strain>
    </source>
</reference>
<protein>
    <submittedName>
        <fullName evidence="2">Uncharacterized protein</fullName>
    </submittedName>
</protein>
<evidence type="ECO:0000256" key="1">
    <source>
        <dbReference type="SAM" id="MobiDB-lite"/>
    </source>
</evidence>
<evidence type="ECO:0000313" key="2">
    <source>
        <dbReference type="EMBL" id="GGM60759.1"/>
    </source>
</evidence>
<name>A0A830FM65_9EURY</name>
<feature type="region of interest" description="Disordered" evidence="1">
    <location>
        <begin position="32"/>
        <end position="60"/>
    </location>
</feature>
<evidence type="ECO:0000313" key="3">
    <source>
        <dbReference type="EMBL" id="MBP1954406.1"/>
    </source>
</evidence>
<comment type="caution">
    <text evidence="2">The sequence shown here is derived from an EMBL/GenBank/DDBJ whole genome shotgun (WGS) entry which is preliminary data.</text>
</comment>